<dbReference type="AlphaFoldDB" id="A0A9E7JS79"/>
<feature type="non-terminal residue" evidence="2">
    <location>
        <position position="1"/>
    </location>
</feature>
<evidence type="ECO:0000256" key="1">
    <source>
        <dbReference type="SAM" id="MobiDB-lite"/>
    </source>
</evidence>
<accession>A0A9E7JS79</accession>
<protein>
    <submittedName>
        <fullName evidence="2">Uncharacterized protein</fullName>
    </submittedName>
</protein>
<keyword evidence="3" id="KW-1185">Reference proteome</keyword>
<name>A0A9E7JS79_9LILI</name>
<dbReference type="EMBL" id="CP097505">
    <property type="protein sequence ID" value="URD91650.1"/>
    <property type="molecule type" value="Genomic_DNA"/>
</dbReference>
<proteinExistence type="predicted"/>
<evidence type="ECO:0000313" key="2">
    <source>
        <dbReference type="EMBL" id="URD91650.1"/>
    </source>
</evidence>
<sequence length="101" mass="11805">WRLVSVLFLFPGKDGCKERRRLPRESPTWNRLFSAHWLRESVVLGGTLHALSLPPTKKSLASELPKMLARRRARQKGDKDSDEAMENNRERERGWFCWEAG</sequence>
<dbReference type="Proteomes" id="UP001055439">
    <property type="component" value="Chromosome 3"/>
</dbReference>
<organism evidence="2 3">
    <name type="scientific">Musa troglodytarum</name>
    <name type="common">fe'i banana</name>
    <dbReference type="NCBI Taxonomy" id="320322"/>
    <lineage>
        <taxon>Eukaryota</taxon>
        <taxon>Viridiplantae</taxon>
        <taxon>Streptophyta</taxon>
        <taxon>Embryophyta</taxon>
        <taxon>Tracheophyta</taxon>
        <taxon>Spermatophyta</taxon>
        <taxon>Magnoliopsida</taxon>
        <taxon>Liliopsida</taxon>
        <taxon>Zingiberales</taxon>
        <taxon>Musaceae</taxon>
        <taxon>Musa</taxon>
    </lineage>
</organism>
<reference evidence="2" key="1">
    <citation type="submission" date="2022-05" db="EMBL/GenBank/DDBJ databases">
        <title>The Musa troglodytarum L. genome provides insights into the mechanism of non-climacteric behaviour and enrichment of carotenoids.</title>
        <authorList>
            <person name="Wang J."/>
        </authorList>
    </citation>
    <scope>NUCLEOTIDE SEQUENCE</scope>
    <source>
        <tissue evidence="2">Leaf</tissue>
    </source>
</reference>
<evidence type="ECO:0000313" key="3">
    <source>
        <dbReference type="Proteomes" id="UP001055439"/>
    </source>
</evidence>
<feature type="region of interest" description="Disordered" evidence="1">
    <location>
        <begin position="68"/>
        <end position="101"/>
    </location>
</feature>
<gene>
    <name evidence="2" type="ORF">MUK42_01417</name>
</gene>